<dbReference type="PROSITE" id="PS50930">
    <property type="entry name" value="HTH_LYTTR"/>
    <property type="match status" value="1"/>
</dbReference>
<dbReference type="InterPro" id="IPR007492">
    <property type="entry name" value="LytTR_DNA-bd_dom"/>
</dbReference>
<dbReference type="InterPro" id="IPR012046">
    <property type="entry name" value="LytTR_ABC"/>
</dbReference>
<dbReference type="Gene3D" id="3.40.50.300">
    <property type="entry name" value="P-loop containing nucleotide triphosphate hydrolases"/>
    <property type="match status" value="1"/>
</dbReference>
<dbReference type="PANTHER" id="PTHR37299:SF1">
    <property type="entry name" value="STAGE 0 SPORULATION PROTEIN A HOMOLOG"/>
    <property type="match status" value="1"/>
</dbReference>
<dbReference type="PANTHER" id="PTHR37299">
    <property type="entry name" value="TRANSCRIPTIONAL REGULATOR-RELATED"/>
    <property type="match status" value="1"/>
</dbReference>
<dbReference type="EMBL" id="JAFBCV010000001">
    <property type="protein sequence ID" value="MBM7836984.1"/>
    <property type="molecule type" value="Genomic_DNA"/>
</dbReference>
<comment type="caution">
    <text evidence="3">The sequence shown here is derived from an EMBL/GenBank/DDBJ whole genome shotgun (WGS) entry which is preliminary data.</text>
</comment>
<evidence type="ECO:0000259" key="1">
    <source>
        <dbReference type="PROSITE" id="PS50893"/>
    </source>
</evidence>
<keyword evidence="4" id="KW-1185">Reference proteome</keyword>
<sequence>MNLITVTHVMKQEESLTILKDLNFVIEEKAQIGIKMTNKESITLFKLLAGETTPSSGKIEKSVDHVQLDLSRDGLYEDLAVSSYLTFFAKISAAKKSLEELLAVFSLLDVRATKIRDLSLDQKKRVSLLRMSLAEPQLMLIQSPLSNLSNEGIQLYLKAVNHLQAQGVSILFTSHYLEELALLSNVIYRYDQFVGLEKVDIAQDKSETEDTSANFQPQNVYKVASKTADKTIFFSPDEIDYIESLNSVSTIRIGNEYFPTDLTMNELEKRLSHFGFFRCHRSYLVNLQRVSELISYSKNSYTLILKGQANNKLPLSRNRLEEMKTLLEF</sequence>
<evidence type="ECO:0000313" key="4">
    <source>
        <dbReference type="Proteomes" id="UP001179280"/>
    </source>
</evidence>
<gene>
    <name evidence="3" type="ORF">JOC54_000215</name>
</gene>
<dbReference type="InterPro" id="IPR003439">
    <property type="entry name" value="ABC_transporter-like_ATP-bd"/>
</dbReference>
<dbReference type="Proteomes" id="UP001179280">
    <property type="component" value="Unassembled WGS sequence"/>
</dbReference>
<evidence type="ECO:0000313" key="3">
    <source>
        <dbReference type="EMBL" id="MBM7836984.1"/>
    </source>
</evidence>
<dbReference type="GO" id="GO:0005524">
    <property type="term" value="F:ATP binding"/>
    <property type="evidence" value="ECO:0007669"/>
    <property type="project" value="UniProtKB-KW"/>
</dbReference>
<keyword evidence="3" id="KW-0067">ATP-binding</keyword>
<feature type="domain" description="HTH LytTR-type" evidence="2">
    <location>
        <begin position="223"/>
        <end position="329"/>
    </location>
</feature>
<feature type="domain" description="ABC transporter" evidence="1">
    <location>
        <begin position="4"/>
        <end position="223"/>
    </location>
</feature>
<dbReference type="Pfam" id="PF00005">
    <property type="entry name" value="ABC_tran"/>
    <property type="match status" value="1"/>
</dbReference>
<dbReference type="SUPFAM" id="SSF52540">
    <property type="entry name" value="P-loop containing nucleoside triphosphate hydrolases"/>
    <property type="match status" value="1"/>
</dbReference>
<dbReference type="SMART" id="SM00850">
    <property type="entry name" value="LytTR"/>
    <property type="match status" value="1"/>
</dbReference>
<protein>
    <submittedName>
        <fullName evidence="3">ABC-2 type transport system ATP-binding protein</fullName>
    </submittedName>
</protein>
<name>A0ABS2SN83_9BACI</name>
<evidence type="ECO:0000259" key="2">
    <source>
        <dbReference type="PROSITE" id="PS50930"/>
    </source>
</evidence>
<proteinExistence type="predicted"/>
<dbReference type="Gene3D" id="2.40.50.1020">
    <property type="entry name" value="LytTr DNA-binding domain"/>
    <property type="match status" value="1"/>
</dbReference>
<dbReference type="InterPro" id="IPR046947">
    <property type="entry name" value="LytR-like"/>
</dbReference>
<accession>A0ABS2SN83</accession>
<dbReference type="InterPro" id="IPR027417">
    <property type="entry name" value="P-loop_NTPase"/>
</dbReference>
<dbReference type="PROSITE" id="PS50893">
    <property type="entry name" value="ABC_TRANSPORTER_2"/>
    <property type="match status" value="1"/>
</dbReference>
<dbReference type="Pfam" id="PF04397">
    <property type="entry name" value="LytTR"/>
    <property type="match status" value="1"/>
</dbReference>
<keyword evidence="3" id="KW-0547">Nucleotide-binding</keyword>
<organism evidence="3 4">
    <name type="scientific">Shouchella xiaoxiensis</name>
    <dbReference type="NCBI Taxonomy" id="766895"/>
    <lineage>
        <taxon>Bacteria</taxon>
        <taxon>Bacillati</taxon>
        <taxon>Bacillota</taxon>
        <taxon>Bacilli</taxon>
        <taxon>Bacillales</taxon>
        <taxon>Bacillaceae</taxon>
        <taxon>Shouchella</taxon>
    </lineage>
</organism>
<reference evidence="3" key="1">
    <citation type="submission" date="2021-01" db="EMBL/GenBank/DDBJ databases">
        <title>Genomic Encyclopedia of Type Strains, Phase IV (KMG-IV): sequencing the most valuable type-strain genomes for metagenomic binning, comparative biology and taxonomic classification.</title>
        <authorList>
            <person name="Goeker M."/>
        </authorList>
    </citation>
    <scope>NUCLEOTIDE SEQUENCE</scope>
    <source>
        <strain evidence="3">DSM 21943</strain>
    </source>
</reference>
<dbReference type="PIRSF" id="PIRSF036612">
    <property type="entry name" value="ABC_ATP_LytTR"/>
    <property type="match status" value="1"/>
</dbReference>